<dbReference type="InterPro" id="IPR005468">
    <property type="entry name" value="Avidin/str"/>
</dbReference>
<dbReference type="EMBL" id="VIKS01000017">
    <property type="protein sequence ID" value="TQV81096.1"/>
    <property type="molecule type" value="Genomic_DNA"/>
</dbReference>
<evidence type="ECO:0000256" key="2">
    <source>
        <dbReference type="ARBA" id="ARBA00022525"/>
    </source>
</evidence>
<protein>
    <recommendedName>
        <fullName evidence="7">Avidin</fullName>
    </recommendedName>
</protein>
<dbReference type="Proteomes" id="UP000315439">
    <property type="component" value="Unassembled WGS sequence"/>
</dbReference>
<evidence type="ECO:0000313" key="5">
    <source>
        <dbReference type="EMBL" id="TQV81096.1"/>
    </source>
</evidence>
<gene>
    <name evidence="5" type="ORF">FLL46_26155</name>
</gene>
<reference evidence="5 6" key="1">
    <citation type="submission" date="2019-07" db="EMBL/GenBank/DDBJ databases">
        <title>Draft genome for Aliikangiella sp. M105.</title>
        <authorList>
            <person name="Wang G."/>
        </authorList>
    </citation>
    <scope>NUCLEOTIDE SEQUENCE [LARGE SCALE GENOMIC DNA]</scope>
    <source>
        <strain evidence="5 6">M105</strain>
    </source>
</reference>
<comment type="subcellular location">
    <subcellularLocation>
        <location evidence="1">Secreted</location>
    </subcellularLocation>
</comment>
<evidence type="ECO:0000256" key="4">
    <source>
        <dbReference type="SAM" id="SignalP"/>
    </source>
</evidence>
<sequence length="138" mass="15400">MKRSFIVISLFVSTVFSMPTYAKKATDCDNLAGVWTNSSGRIFTIEKADVKTGELSGFYQLPASIDATKYVAKGWVNSSNAVTFAVRWQGWTSISSWIGMCNKVNGKPQLDFIWHQVRMNKSPANERLSTGSITFFPK</sequence>
<evidence type="ECO:0008006" key="7">
    <source>
        <dbReference type="Google" id="ProtNLM"/>
    </source>
</evidence>
<name>A0A545TV51_9GAMM</name>
<dbReference type="GO" id="GO:0009374">
    <property type="term" value="F:biotin binding"/>
    <property type="evidence" value="ECO:0007669"/>
    <property type="project" value="InterPro"/>
</dbReference>
<keyword evidence="2" id="KW-0964">Secreted</keyword>
<evidence type="ECO:0000256" key="3">
    <source>
        <dbReference type="ARBA" id="ARBA00022729"/>
    </source>
</evidence>
<dbReference type="GO" id="GO:0005576">
    <property type="term" value="C:extracellular region"/>
    <property type="evidence" value="ECO:0007669"/>
    <property type="project" value="UniProtKB-SubCell"/>
</dbReference>
<dbReference type="PROSITE" id="PS51326">
    <property type="entry name" value="AVIDIN_2"/>
    <property type="match status" value="1"/>
</dbReference>
<evidence type="ECO:0000256" key="1">
    <source>
        <dbReference type="ARBA" id="ARBA00004613"/>
    </source>
</evidence>
<feature type="signal peptide" evidence="4">
    <location>
        <begin position="1"/>
        <end position="24"/>
    </location>
</feature>
<accession>A0A545TV51</accession>
<dbReference type="InterPro" id="IPR051764">
    <property type="entry name" value="Avidin/Streptavidin-rel"/>
</dbReference>
<evidence type="ECO:0000313" key="6">
    <source>
        <dbReference type="Proteomes" id="UP000315439"/>
    </source>
</evidence>
<dbReference type="SUPFAM" id="SSF50876">
    <property type="entry name" value="Avidin/streptavidin"/>
    <property type="match status" value="1"/>
</dbReference>
<keyword evidence="3 4" id="KW-0732">Signal</keyword>
<dbReference type="PANTHER" id="PTHR34399">
    <property type="entry name" value="AVIDIN-RELATED"/>
    <property type="match status" value="1"/>
</dbReference>
<dbReference type="PANTHER" id="PTHR34399:SF3">
    <property type="entry name" value="AVID PROTEIN-RELATED"/>
    <property type="match status" value="1"/>
</dbReference>
<keyword evidence="6" id="KW-1185">Reference proteome</keyword>
<comment type="caution">
    <text evidence="5">The sequence shown here is derived from an EMBL/GenBank/DDBJ whole genome shotgun (WGS) entry which is preliminary data.</text>
</comment>
<feature type="chain" id="PRO_5021962380" description="Avidin" evidence="4">
    <location>
        <begin position="25"/>
        <end position="138"/>
    </location>
</feature>
<dbReference type="InterPro" id="IPR036896">
    <property type="entry name" value="Avidin-like_sf"/>
</dbReference>
<organism evidence="5 6">
    <name type="scientific">Aliikangiella coralliicola</name>
    <dbReference type="NCBI Taxonomy" id="2592383"/>
    <lineage>
        <taxon>Bacteria</taxon>
        <taxon>Pseudomonadati</taxon>
        <taxon>Pseudomonadota</taxon>
        <taxon>Gammaproteobacteria</taxon>
        <taxon>Oceanospirillales</taxon>
        <taxon>Pleioneaceae</taxon>
        <taxon>Aliikangiella</taxon>
    </lineage>
</organism>
<dbReference type="RefSeq" id="WP_142935271.1">
    <property type="nucleotide sequence ID" value="NZ_ML660173.1"/>
</dbReference>
<dbReference type="Gene3D" id="2.40.128.30">
    <property type="entry name" value="Avidin-like"/>
    <property type="match status" value="1"/>
</dbReference>
<dbReference type="AlphaFoldDB" id="A0A545TV51"/>
<proteinExistence type="predicted"/>
<dbReference type="Pfam" id="PF01382">
    <property type="entry name" value="Avidin"/>
    <property type="match status" value="1"/>
</dbReference>